<dbReference type="Proteomes" id="UP000430202">
    <property type="component" value="Unassembled WGS sequence"/>
</dbReference>
<organism evidence="12 13">
    <name type="scientific">Maribacter litoralis</name>
    <dbReference type="NCBI Taxonomy" id="2059726"/>
    <lineage>
        <taxon>Bacteria</taxon>
        <taxon>Pseudomonadati</taxon>
        <taxon>Bacteroidota</taxon>
        <taxon>Flavobacteriia</taxon>
        <taxon>Flavobacteriales</taxon>
        <taxon>Flavobacteriaceae</taxon>
        <taxon>Maribacter</taxon>
    </lineage>
</organism>
<feature type="domain" description="Tyr recombinase" evidence="10">
    <location>
        <begin position="105"/>
        <end position="288"/>
    </location>
</feature>
<dbReference type="RefSeq" id="WP_159301787.1">
    <property type="nucleotide sequence ID" value="NZ_LR733271.1"/>
</dbReference>
<evidence type="ECO:0000256" key="5">
    <source>
        <dbReference type="ARBA" id="ARBA00022908"/>
    </source>
</evidence>
<gene>
    <name evidence="12" type="ORF">MARI151_10485</name>
</gene>
<comment type="subcellular location">
    <subcellularLocation>
        <location evidence="1">Cytoplasm</location>
    </subcellularLocation>
</comment>
<keyword evidence="5" id="KW-0229">DNA integration</keyword>
<evidence type="ECO:0000256" key="4">
    <source>
        <dbReference type="ARBA" id="ARBA00022829"/>
    </source>
</evidence>
<dbReference type="SUPFAM" id="SSF56349">
    <property type="entry name" value="DNA breaking-rejoining enzymes"/>
    <property type="match status" value="1"/>
</dbReference>
<keyword evidence="13" id="KW-1185">Reference proteome</keyword>
<evidence type="ECO:0000256" key="9">
    <source>
        <dbReference type="PROSITE-ProRule" id="PRU01248"/>
    </source>
</evidence>
<protein>
    <submittedName>
        <fullName evidence="12">Integrase</fullName>
    </submittedName>
</protein>
<evidence type="ECO:0000256" key="2">
    <source>
        <dbReference type="ARBA" id="ARBA00022490"/>
    </source>
</evidence>
<dbReference type="PANTHER" id="PTHR30349">
    <property type="entry name" value="PHAGE INTEGRASE-RELATED"/>
    <property type="match status" value="1"/>
</dbReference>
<dbReference type="InterPro" id="IPR044068">
    <property type="entry name" value="CB"/>
</dbReference>
<evidence type="ECO:0000256" key="3">
    <source>
        <dbReference type="ARBA" id="ARBA00022618"/>
    </source>
</evidence>
<dbReference type="Gene3D" id="1.10.150.130">
    <property type="match status" value="1"/>
</dbReference>
<name>A0A653MU17_9FLAO</name>
<dbReference type="Pfam" id="PF00589">
    <property type="entry name" value="Phage_integrase"/>
    <property type="match status" value="1"/>
</dbReference>
<sequence>MFLSEFISYLTLEKNYSAHTVKAYQKDILEFVEFCKSVYDVDDIDSVEYALVRNWIVVLAEKQINNRTINRKISSLKAYYKFLQKIGVSEVSPLSKHKALKTSKKIEIPFSEHEMKRVLSEIEYTADFEGVRDELLIHVLYVTGMRRAEIISLKVADVDFANMTIKVFGKRSKERFVPMLLETKEKFKVYLENRSALANIKDDAFMFLTMSGNKLYETLVYRLIKKYFREVSSKVKTSPHILRHTFATHLLNKGADLNAVKELLGHSSLASTQVYTHNSIAELKKVHANAHPRGNKK</sequence>
<dbReference type="InterPro" id="IPR013762">
    <property type="entry name" value="Integrase-like_cat_sf"/>
</dbReference>
<evidence type="ECO:0000256" key="6">
    <source>
        <dbReference type="ARBA" id="ARBA00023125"/>
    </source>
</evidence>
<evidence type="ECO:0000256" key="8">
    <source>
        <dbReference type="ARBA" id="ARBA00023306"/>
    </source>
</evidence>
<evidence type="ECO:0000259" key="11">
    <source>
        <dbReference type="PROSITE" id="PS51900"/>
    </source>
</evidence>
<keyword evidence="3" id="KW-0132">Cell division</keyword>
<dbReference type="PROSITE" id="PS51898">
    <property type="entry name" value="TYR_RECOMBINASE"/>
    <property type="match status" value="1"/>
</dbReference>
<accession>A0A653MU17</accession>
<dbReference type="Gene3D" id="1.10.443.10">
    <property type="entry name" value="Intergrase catalytic core"/>
    <property type="match status" value="1"/>
</dbReference>
<keyword evidence="4" id="KW-0159">Chromosome partition</keyword>
<dbReference type="GO" id="GO:0005737">
    <property type="term" value="C:cytoplasm"/>
    <property type="evidence" value="ECO:0007669"/>
    <property type="project" value="UniProtKB-SubCell"/>
</dbReference>
<dbReference type="InterPro" id="IPR050090">
    <property type="entry name" value="Tyrosine_recombinase_XerCD"/>
</dbReference>
<dbReference type="InterPro" id="IPR010998">
    <property type="entry name" value="Integrase_recombinase_N"/>
</dbReference>
<dbReference type="InterPro" id="IPR004107">
    <property type="entry name" value="Integrase_SAM-like_N"/>
</dbReference>
<dbReference type="InterPro" id="IPR011010">
    <property type="entry name" value="DNA_brk_join_enz"/>
</dbReference>
<feature type="domain" description="Core-binding (CB)" evidence="11">
    <location>
        <begin position="1"/>
        <end position="84"/>
    </location>
</feature>
<evidence type="ECO:0000313" key="12">
    <source>
        <dbReference type="EMBL" id="VXB08596.1"/>
    </source>
</evidence>
<dbReference type="InterPro" id="IPR002104">
    <property type="entry name" value="Integrase_catalytic"/>
</dbReference>
<dbReference type="EMBL" id="CABWLR010000001">
    <property type="protein sequence ID" value="VXB08596.1"/>
    <property type="molecule type" value="Genomic_DNA"/>
</dbReference>
<reference evidence="12 13" key="1">
    <citation type="submission" date="2019-10" db="EMBL/GenBank/DDBJ databases">
        <authorList>
            <person name="Karimi E."/>
        </authorList>
    </citation>
    <scope>NUCLEOTIDE SEQUENCE [LARGE SCALE GENOMIC DNA]</scope>
    <source>
        <strain evidence="12">Maribacter sp. 151</strain>
    </source>
</reference>
<keyword evidence="8" id="KW-0131">Cell cycle</keyword>
<dbReference type="GO" id="GO:0006310">
    <property type="term" value="P:DNA recombination"/>
    <property type="evidence" value="ECO:0007669"/>
    <property type="project" value="UniProtKB-KW"/>
</dbReference>
<dbReference type="GO" id="GO:0003677">
    <property type="term" value="F:DNA binding"/>
    <property type="evidence" value="ECO:0007669"/>
    <property type="project" value="UniProtKB-UniRule"/>
</dbReference>
<keyword evidence="6 9" id="KW-0238">DNA-binding</keyword>
<dbReference type="PANTHER" id="PTHR30349:SF77">
    <property type="entry name" value="TYROSINE RECOMBINASE XERC"/>
    <property type="match status" value="1"/>
</dbReference>
<dbReference type="Pfam" id="PF02899">
    <property type="entry name" value="Phage_int_SAM_1"/>
    <property type="match status" value="1"/>
</dbReference>
<evidence type="ECO:0000313" key="13">
    <source>
        <dbReference type="Proteomes" id="UP000430202"/>
    </source>
</evidence>
<dbReference type="GO" id="GO:0007059">
    <property type="term" value="P:chromosome segregation"/>
    <property type="evidence" value="ECO:0007669"/>
    <property type="project" value="UniProtKB-KW"/>
</dbReference>
<dbReference type="AlphaFoldDB" id="A0A653MU17"/>
<proteinExistence type="predicted"/>
<keyword evidence="2" id="KW-0963">Cytoplasm</keyword>
<evidence type="ECO:0000256" key="7">
    <source>
        <dbReference type="ARBA" id="ARBA00023172"/>
    </source>
</evidence>
<evidence type="ECO:0000256" key="1">
    <source>
        <dbReference type="ARBA" id="ARBA00004496"/>
    </source>
</evidence>
<dbReference type="PROSITE" id="PS51900">
    <property type="entry name" value="CB"/>
    <property type="match status" value="1"/>
</dbReference>
<keyword evidence="7" id="KW-0233">DNA recombination</keyword>
<dbReference type="GO" id="GO:0015074">
    <property type="term" value="P:DNA integration"/>
    <property type="evidence" value="ECO:0007669"/>
    <property type="project" value="UniProtKB-KW"/>
</dbReference>
<evidence type="ECO:0000259" key="10">
    <source>
        <dbReference type="PROSITE" id="PS51898"/>
    </source>
</evidence>
<dbReference type="GO" id="GO:0051301">
    <property type="term" value="P:cell division"/>
    <property type="evidence" value="ECO:0007669"/>
    <property type="project" value="UniProtKB-KW"/>
</dbReference>